<dbReference type="SUPFAM" id="SSF103473">
    <property type="entry name" value="MFS general substrate transporter"/>
    <property type="match status" value="1"/>
</dbReference>
<dbReference type="Pfam" id="PF12832">
    <property type="entry name" value="MFS_1_like"/>
    <property type="match status" value="1"/>
</dbReference>
<feature type="transmembrane region" description="Helical" evidence="6">
    <location>
        <begin position="48"/>
        <end position="71"/>
    </location>
</feature>
<accession>A0AAW1LG36</accession>
<keyword evidence="4 6" id="KW-1133">Transmembrane helix</keyword>
<sequence>MASYASAVAPSGTETTVQGLVGAIFEGFGVSIGSLVGGALLDYYDPVVTFRIFGITSLILCLVHAGLHYFMDKVCKEVSVEYAAPMDAITMLEKQMNRR</sequence>
<dbReference type="EMBL" id="JASPKY010000121">
    <property type="protein sequence ID" value="KAK9732231.1"/>
    <property type="molecule type" value="Genomic_DNA"/>
</dbReference>
<keyword evidence="5 6" id="KW-0472">Membrane</keyword>
<evidence type="ECO:0000313" key="8">
    <source>
        <dbReference type="EMBL" id="KAK9732231.1"/>
    </source>
</evidence>
<dbReference type="PANTHER" id="PTHR16172:SF30">
    <property type="entry name" value="SUGAR BABY, ISOFORM C"/>
    <property type="match status" value="1"/>
</dbReference>
<gene>
    <name evidence="8" type="ORF">QE152_g13038</name>
</gene>
<evidence type="ECO:0000256" key="6">
    <source>
        <dbReference type="SAM" id="Phobius"/>
    </source>
</evidence>
<evidence type="ECO:0000313" key="9">
    <source>
        <dbReference type="Proteomes" id="UP001458880"/>
    </source>
</evidence>
<evidence type="ECO:0000256" key="4">
    <source>
        <dbReference type="ARBA" id="ARBA00022989"/>
    </source>
</evidence>
<dbReference type="InterPro" id="IPR051717">
    <property type="entry name" value="MFS_MFSD6"/>
</dbReference>
<feature type="domain" description="Major facilitator superfamily associated" evidence="7">
    <location>
        <begin position="2"/>
        <end position="51"/>
    </location>
</feature>
<organism evidence="8 9">
    <name type="scientific">Popillia japonica</name>
    <name type="common">Japanese beetle</name>
    <dbReference type="NCBI Taxonomy" id="7064"/>
    <lineage>
        <taxon>Eukaryota</taxon>
        <taxon>Metazoa</taxon>
        <taxon>Ecdysozoa</taxon>
        <taxon>Arthropoda</taxon>
        <taxon>Hexapoda</taxon>
        <taxon>Insecta</taxon>
        <taxon>Pterygota</taxon>
        <taxon>Neoptera</taxon>
        <taxon>Endopterygota</taxon>
        <taxon>Coleoptera</taxon>
        <taxon>Polyphaga</taxon>
        <taxon>Scarabaeiformia</taxon>
        <taxon>Scarabaeidae</taxon>
        <taxon>Rutelinae</taxon>
        <taxon>Popillia</taxon>
    </lineage>
</organism>
<proteinExistence type="inferred from homology"/>
<evidence type="ECO:0000256" key="1">
    <source>
        <dbReference type="ARBA" id="ARBA00004141"/>
    </source>
</evidence>
<evidence type="ECO:0000256" key="2">
    <source>
        <dbReference type="ARBA" id="ARBA00005241"/>
    </source>
</evidence>
<feature type="transmembrane region" description="Helical" evidence="6">
    <location>
        <begin position="20"/>
        <end position="41"/>
    </location>
</feature>
<dbReference type="Gene3D" id="1.20.1250.20">
    <property type="entry name" value="MFS general substrate transporter like domains"/>
    <property type="match status" value="1"/>
</dbReference>
<comment type="similarity">
    <text evidence="2">Belongs to the major facilitator superfamily. MFSD6 family.</text>
</comment>
<comment type="caution">
    <text evidence="8">The sequence shown here is derived from an EMBL/GenBank/DDBJ whole genome shotgun (WGS) entry which is preliminary data.</text>
</comment>
<dbReference type="InterPro" id="IPR024989">
    <property type="entry name" value="MFS_assoc_dom"/>
</dbReference>
<evidence type="ECO:0000256" key="3">
    <source>
        <dbReference type="ARBA" id="ARBA00022692"/>
    </source>
</evidence>
<keyword evidence="9" id="KW-1185">Reference proteome</keyword>
<dbReference type="AlphaFoldDB" id="A0AAW1LG36"/>
<dbReference type="InterPro" id="IPR036259">
    <property type="entry name" value="MFS_trans_sf"/>
</dbReference>
<dbReference type="GO" id="GO:0016020">
    <property type="term" value="C:membrane"/>
    <property type="evidence" value="ECO:0007669"/>
    <property type="project" value="UniProtKB-SubCell"/>
</dbReference>
<name>A0AAW1LG36_POPJA</name>
<reference evidence="8 9" key="1">
    <citation type="journal article" date="2024" name="BMC Genomics">
        <title>De novo assembly and annotation of Popillia japonica's genome with initial clues to its potential as an invasive pest.</title>
        <authorList>
            <person name="Cucini C."/>
            <person name="Boschi S."/>
            <person name="Funari R."/>
            <person name="Cardaioli E."/>
            <person name="Iannotti N."/>
            <person name="Marturano G."/>
            <person name="Paoli F."/>
            <person name="Bruttini M."/>
            <person name="Carapelli A."/>
            <person name="Frati F."/>
            <person name="Nardi F."/>
        </authorList>
    </citation>
    <scope>NUCLEOTIDE SEQUENCE [LARGE SCALE GENOMIC DNA]</scope>
    <source>
        <strain evidence="8">DMR45628</strain>
    </source>
</reference>
<dbReference type="PANTHER" id="PTHR16172">
    <property type="entry name" value="MAJOR FACILITATOR SUPERFAMILY DOMAIN-CONTAINING PROTEIN 6-LIKE"/>
    <property type="match status" value="1"/>
</dbReference>
<protein>
    <submittedName>
        <fullName evidence="8">MFS_1 like family</fullName>
    </submittedName>
</protein>
<comment type="subcellular location">
    <subcellularLocation>
        <location evidence="1">Membrane</location>
        <topology evidence="1">Multi-pass membrane protein</topology>
    </subcellularLocation>
</comment>
<evidence type="ECO:0000259" key="7">
    <source>
        <dbReference type="Pfam" id="PF12832"/>
    </source>
</evidence>
<evidence type="ECO:0000256" key="5">
    <source>
        <dbReference type="ARBA" id="ARBA00023136"/>
    </source>
</evidence>
<keyword evidence="3 6" id="KW-0812">Transmembrane</keyword>
<dbReference type="Proteomes" id="UP001458880">
    <property type="component" value="Unassembled WGS sequence"/>
</dbReference>